<feature type="domain" description="NADP-dependent oxidoreductase" evidence="3">
    <location>
        <begin position="41"/>
        <end position="339"/>
    </location>
</feature>
<dbReference type="AlphaFoldDB" id="A0A2X0JZ38"/>
<dbReference type="GO" id="GO:0016491">
    <property type="term" value="F:oxidoreductase activity"/>
    <property type="evidence" value="ECO:0007669"/>
    <property type="project" value="UniProtKB-KW"/>
</dbReference>
<proteinExistence type="predicted"/>
<dbReference type="EMBL" id="QKYN01000228">
    <property type="protein sequence ID" value="RAG80469.1"/>
    <property type="molecule type" value="Genomic_DNA"/>
</dbReference>
<feature type="compositionally biased region" description="Basic and acidic residues" evidence="2">
    <location>
        <begin position="18"/>
        <end position="30"/>
    </location>
</feature>
<dbReference type="InterPro" id="IPR020471">
    <property type="entry name" value="AKR"/>
</dbReference>
<keyword evidence="1" id="KW-0560">Oxidoreductase</keyword>
<dbReference type="GO" id="GO:0005737">
    <property type="term" value="C:cytoplasm"/>
    <property type="evidence" value="ECO:0007669"/>
    <property type="project" value="TreeGrafter"/>
</dbReference>
<comment type="caution">
    <text evidence="4">The sequence shown here is derived from an EMBL/GenBank/DDBJ whole genome shotgun (WGS) entry which is preliminary data.</text>
</comment>
<sequence>MFIRDHPYPAPSNPPRRPSNDRSSRVDTRHIGRTGSAVTPVGLGCMGMSWGYSESLRDEETSVRVIELALAAAAPLMLDTADAYGAGHNESLVGRALAGRRSEAFVATKVGIVVDDLATRDLSRNGSPEHIRRSADASLRRLGVDAIDLYYLHRVDDAVPLAESWGALAELVQQGKVRHLGLSEVGRQEATEAHRIHPVTAIQSELSLWTRGPLDPQTGTVGWCADHGAAFVPFAPLGRGFLTGRYAGTEDFEPGDFRAGNPRFQPEAFAANLRIVRTVEAVAARHGATAAQVALAWTLAQGDHVIPIPGTKQPRYLVENLAAAELRLTEQDLAELDAAPAATGSRY</sequence>
<name>A0A2X0JZ38_9ACTN</name>
<protein>
    <submittedName>
        <fullName evidence="4">Aldo/keto reductase</fullName>
    </submittedName>
</protein>
<dbReference type="Proteomes" id="UP000248889">
    <property type="component" value="Unassembled WGS sequence"/>
</dbReference>
<organism evidence="4 5">
    <name type="scientific">Streptacidiphilus pinicola</name>
    <dbReference type="NCBI Taxonomy" id="2219663"/>
    <lineage>
        <taxon>Bacteria</taxon>
        <taxon>Bacillati</taxon>
        <taxon>Actinomycetota</taxon>
        <taxon>Actinomycetes</taxon>
        <taxon>Kitasatosporales</taxon>
        <taxon>Streptomycetaceae</taxon>
        <taxon>Streptacidiphilus</taxon>
    </lineage>
</organism>
<dbReference type="PANTHER" id="PTHR43625:SF40">
    <property type="entry name" value="ALDO-KETO REDUCTASE YAKC [NADP(+)]"/>
    <property type="match status" value="1"/>
</dbReference>
<evidence type="ECO:0000256" key="2">
    <source>
        <dbReference type="SAM" id="MobiDB-lite"/>
    </source>
</evidence>
<dbReference type="PRINTS" id="PR00069">
    <property type="entry name" value="ALDKETRDTASE"/>
</dbReference>
<dbReference type="Gene3D" id="3.20.20.100">
    <property type="entry name" value="NADP-dependent oxidoreductase domain"/>
    <property type="match status" value="1"/>
</dbReference>
<evidence type="ECO:0000259" key="3">
    <source>
        <dbReference type="Pfam" id="PF00248"/>
    </source>
</evidence>
<dbReference type="SUPFAM" id="SSF51430">
    <property type="entry name" value="NAD(P)-linked oxidoreductase"/>
    <property type="match status" value="1"/>
</dbReference>
<dbReference type="OrthoDB" id="9768793at2"/>
<feature type="compositionally biased region" description="Pro residues" evidence="2">
    <location>
        <begin position="8"/>
        <end position="17"/>
    </location>
</feature>
<dbReference type="InterPro" id="IPR050791">
    <property type="entry name" value="Aldo-Keto_reductase"/>
</dbReference>
<keyword evidence="5" id="KW-1185">Reference proteome</keyword>
<evidence type="ECO:0000313" key="5">
    <source>
        <dbReference type="Proteomes" id="UP000248889"/>
    </source>
</evidence>
<dbReference type="Pfam" id="PF00248">
    <property type="entry name" value="Aldo_ket_red"/>
    <property type="match status" value="1"/>
</dbReference>
<accession>A0A2X0JZ38</accession>
<dbReference type="PANTHER" id="PTHR43625">
    <property type="entry name" value="AFLATOXIN B1 ALDEHYDE REDUCTASE"/>
    <property type="match status" value="1"/>
</dbReference>
<dbReference type="InterPro" id="IPR023210">
    <property type="entry name" value="NADP_OxRdtase_dom"/>
</dbReference>
<reference evidence="4 5" key="1">
    <citation type="submission" date="2018-06" db="EMBL/GenBank/DDBJ databases">
        <title>Streptacidiphilus pinicola sp. nov., isolated from pine grove soil.</title>
        <authorList>
            <person name="Roh S.G."/>
            <person name="Park S."/>
            <person name="Kim M.-K."/>
            <person name="Yun B.-R."/>
            <person name="Park J."/>
            <person name="Kim M.J."/>
            <person name="Kim Y.S."/>
            <person name="Kim S.B."/>
        </authorList>
    </citation>
    <scope>NUCLEOTIDE SEQUENCE [LARGE SCALE GENOMIC DNA]</scope>
    <source>
        <strain evidence="4 5">MMS16-CNU450</strain>
    </source>
</reference>
<evidence type="ECO:0000256" key="1">
    <source>
        <dbReference type="ARBA" id="ARBA00023002"/>
    </source>
</evidence>
<dbReference type="InterPro" id="IPR036812">
    <property type="entry name" value="NAD(P)_OxRdtase_dom_sf"/>
</dbReference>
<gene>
    <name evidence="4" type="ORF">DN069_37905</name>
</gene>
<feature type="region of interest" description="Disordered" evidence="2">
    <location>
        <begin position="1"/>
        <end position="37"/>
    </location>
</feature>
<evidence type="ECO:0000313" key="4">
    <source>
        <dbReference type="EMBL" id="RAG80469.1"/>
    </source>
</evidence>